<reference evidence="1" key="1">
    <citation type="submission" date="2014-09" db="EMBL/GenBank/DDBJ databases">
        <authorList>
            <person name="Magalhaes I.L.F."/>
            <person name="Oliveira U."/>
            <person name="Santos F.R."/>
            <person name="Vidigal T.H.D.A."/>
            <person name="Brescovit A.D."/>
            <person name="Santos A.J."/>
        </authorList>
    </citation>
    <scope>NUCLEOTIDE SEQUENCE</scope>
    <source>
        <tissue evidence="1">Shoot tissue taken approximately 20 cm above the soil surface</tissue>
    </source>
</reference>
<accession>A0A0A8Z332</accession>
<protein>
    <submittedName>
        <fullName evidence="1">Uncharacterized protein</fullName>
    </submittedName>
</protein>
<organism evidence="1">
    <name type="scientific">Arundo donax</name>
    <name type="common">Giant reed</name>
    <name type="synonym">Donax arundinaceus</name>
    <dbReference type="NCBI Taxonomy" id="35708"/>
    <lineage>
        <taxon>Eukaryota</taxon>
        <taxon>Viridiplantae</taxon>
        <taxon>Streptophyta</taxon>
        <taxon>Embryophyta</taxon>
        <taxon>Tracheophyta</taxon>
        <taxon>Spermatophyta</taxon>
        <taxon>Magnoliopsida</taxon>
        <taxon>Liliopsida</taxon>
        <taxon>Poales</taxon>
        <taxon>Poaceae</taxon>
        <taxon>PACMAD clade</taxon>
        <taxon>Arundinoideae</taxon>
        <taxon>Arundineae</taxon>
        <taxon>Arundo</taxon>
    </lineage>
</organism>
<dbReference type="EMBL" id="GBRH01264076">
    <property type="protein sequence ID" value="JAD33819.1"/>
    <property type="molecule type" value="Transcribed_RNA"/>
</dbReference>
<proteinExistence type="predicted"/>
<name>A0A0A8Z332_ARUDO</name>
<dbReference type="AlphaFoldDB" id="A0A0A8Z332"/>
<sequence length="27" mass="3001">MKLDASFTNQIHINVCGTKIINLPTMP</sequence>
<reference evidence="1" key="2">
    <citation type="journal article" date="2015" name="Data Brief">
        <title>Shoot transcriptome of the giant reed, Arundo donax.</title>
        <authorList>
            <person name="Barrero R.A."/>
            <person name="Guerrero F.D."/>
            <person name="Moolhuijzen P."/>
            <person name="Goolsby J.A."/>
            <person name="Tidwell J."/>
            <person name="Bellgard S.E."/>
            <person name="Bellgard M.I."/>
        </authorList>
    </citation>
    <scope>NUCLEOTIDE SEQUENCE</scope>
    <source>
        <tissue evidence="1">Shoot tissue taken approximately 20 cm above the soil surface</tissue>
    </source>
</reference>
<evidence type="ECO:0000313" key="1">
    <source>
        <dbReference type="EMBL" id="JAD33819.1"/>
    </source>
</evidence>